<organism evidence="6 7">
    <name type="scientific">Urbifossiella limnaea</name>
    <dbReference type="NCBI Taxonomy" id="2528023"/>
    <lineage>
        <taxon>Bacteria</taxon>
        <taxon>Pseudomonadati</taxon>
        <taxon>Planctomycetota</taxon>
        <taxon>Planctomycetia</taxon>
        <taxon>Gemmatales</taxon>
        <taxon>Gemmataceae</taxon>
        <taxon>Urbifossiella</taxon>
    </lineage>
</organism>
<keyword evidence="2 4" id="KW-0479">Metal-binding</keyword>
<reference evidence="6 7" key="1">
    <citation type="submission" date="2019-02" db="EMBL/GenBank/DDBJ databases">
        <title>Deep-cultivation of Planctomycetes and their phenomic and genomic characterization uncovers novel biology.</title>
        <authorList>
            <person name="Wiegand S."/>
            <person name="Jogler M."/>
            <person name="Boedeker C."/>
            <person name="Pinto D."/>
            <person name="Vollmers J."/>
            <person name="Rivas-Marin E."/>
            <person name="Kohn T."/>
            <person name="Peeters S.H."/>
            <person name="Heuer A."/>
            <person name="Rast P."/>
            <person name="Oberbeckmann S."/>
            <person name="Bunk B."/>
            <person name="Jeske O."/>
            <person name="Meyerdierks A."/>
            <person name="Storesund J.E."/>
            <person name="Kallscheuer N."/>
            <person name="Luecker S."/>
            <person name="Lage O.M."/>
            <person name="Pohl T."/>
            <person name="Merkel B.J."/>
            <person name="Hornburger P."/>
            <person name="Mueller R.-W."/>
            <person name="Bruemmer F."/>
            <person name="Labrenz M."/>
            <person name="Spormann A.M."/>
            <person name="Op den Camp H."/>
            <person name="Overmann J."/>
            <person name="Amann R."/>
            <person name="Jetten M.S.M."/>
            <person name="Mascher T."/>
            <person name="Medema M.H."/>
            <person name="Devos D.P."/>
            <person name="Kaster A.-K."/>
            <person name="Ovreas L."/>
            <person name="Rohde M."/>
            <person name="Galperin M.Y."/>
            <person name="Jogler C."/>
        </authorList>
    </citation>
    <scope>NUCLEOTIDE SEQUENCE [LARGE SCALE GENOMIC DNA]</scope>
    <source>
        <strain evidence="6 7">ETA_A1</strain>
    </source>
</reference>
<evidence type="ECO:0000313" key="7">
    <source>
        <dbReference type="Proteomes" id="UP000319576"/>
    </source>
</evidence>
<dbReference type="AlphaFoldDB" id="A0A517Y0P8"/>
<accession>A0A517Y0P8</accession>
<evidence type="ECO:0000256" key="2">
    <source>
        <dbReference type="ARBA" id="ARBA00022723"/>
    </source>
</evidence>
<dbReference type="OrthoDB" id="9773456at2"/>
<evidence type="ECO:0000259" key="5">
    <source>
        <dbReference type="PROSITE" id="PS51007"/>
    </source>
</evidence>
<dbReference type="PROSITE" id="PS51007">
    <property type="entry name" value="CYTC"/>
    <property type="match status" value="1"/>
</dbReference>
<evidence type="ECO:0000313" key="6">
    <source>
        <dbReference type="EMBL" id="QDU23336.1"/>
    </source>
</evidence>
<name>A0A517Y0P8_9BACT</name>
<keyword evidence="1 4" id="KW-0349">Heme</keyword>
<dbReference type="PANTHER" id="PTHR40394">
    <property type="entry name" value="LIPOPROTEIN-RELATED"/>
    <property type="match status" value="1"/>
</dbReference>
<dbReference type="Gene3D" id="1.10.760.10">
    <property type="entry name" value="Cytochrome c-like domain"/>
    <property type="match status" value="1"/>
</dbReference>
<dbReference type="Proteomes" id="UP000319576">
    <property type="component" value="Chromosome"/>
</dbReference>
<evidence type="ECO:0000256" key="3">
    <source>
        <dbReference type="ARBA" id="ARBA00023004"/>
    </source>
</evidence>
<evidence type="ECO:0000256" key="4">
    <source>
        <dbReference type="PROSITE-ProRule" id="PRU00433"/>
    </source>
</evidence>
<gene>
    <name evidence="6" type="ORF">ETAA1_53350</name>
</gene>
<dbReference type="KEGG" id="uli:ETAA1_53350"/>
<dbReference type="InterPro" id="IPR036909">
    <property type="entry name" value="Cyt_c-like_dom_sf"/>
</dbReference>
<dbReference type="InterPro" id="IPR009056">
    <property type="entry name" value="Cyt_c-like_dom"/>
</dbReference>
<dbReference type="PANTHER" id="PTHR40394:SF2">
    <property type="entry name" value="QUINOL:CYTOCHROME C OXIDOREDUCTASE MEMBRANE PROTEIN"/>
    <property type="match status" value="1"/>
</dbReference>
<evidence type="ECO:0000256" key="1">
    <source>
        <dbReference type="ARBA" id="ARBA00022617"/>
    </source>
</evidence>
<dbReference type="Pfam" id="PF13442">
    <property type="entry name" value="Cytochrome_CBB3"/>
    <property type="match status" value="1"/>
</dbReference>
<dbReference type="EMBL" id="CP036273">
    <property type="protein sequence ID" value="QDU23336.1"/>
    <property type="molecule type" value="Genomic_DNA"/>
</dbReference>
<sequence>MTRRTDYLLRALVLALAAGVVGCKQQMGDQPYYKPYEPTDFFEDGRSNRPLERGVVHRGQYLDSDPLVTGLTPAEWGRFWARGDKKVDPAAAVAAEDRETSYGAPRFDPRQPGSPQVYVTEFPFEITAQDLDIGGRRFTAYCAMCHGPLGNGKGKIWERGYLKPTSFHTEPVEANEPADFGQINLGFSRGFWKWDVRIPMRDVPVGYYFEVITKGYGAMGSYAAQIKPADRWRIIAYVRALQLSQRAEVGQLPADVVGRINAGGNQP</sequence>
<dbReference type="GO" id="GO:0009055">
    <property type="term" value="F:electron transfer activity"/>
    <property type="evidence" value="ECO:0007669"/>
    <property type="project" value="InterPro"/>
</dbReference>
<dbReference type="RefSeq" id="WP_145243520.1">
    <property type="nucleotide sequence ID" value="NZ_CP036273.1"/>
</dbReference>
<dbReference type="GO" id="GO:0046872">
    <property type="term" value="F:metal ion binding"/>
    <property type="evidence" value="ECO:0007669"/>
    <property type="project" value="UniProtKB-KW"/>
</dbReference>
<dbReference type="PROSITE" id="PS51257">
    <property type="entry name" value="PROKAR_LIPOPROTEIN"/>
    <property type="match status" value="1"/>
</dbReference>
<dbReference type="GO" id="GO:0020037">
    <property type="term" value="F:heme binding"/>
    <property type="evidence" value="ECO:0007669"/>
    <property type="project" value="InterPro"/>
</dbReference>
<dbReference type="SUPFAM" id="SSF46626">
    <property type="entry name" value="Cytochrome c"/>
    <property type="match status" value="1"/>
</dbReference>
<feature type="domain" description="Cytochrome c" evidence="5">
    <location>
        <begin position="129"/>
        <end position="242"/>
    </location>
</feature>
<keyword evidence="3 4" id="KW-0408">Iron</keyword>
<protein>
    <recommendedName>
        <fullName evidence="5">Cytochrome c domain-containing protein</fullName>
    </recommendedName>
</protein>
<keyword evidence="7" id="KW-1185">Reference proteome</keyword>
<proteinExistence type="predicted"/>